<dbReference type="InterPro" id="IPR045052">
    <property type="entry name" value="Copine"/>
</dbReference>
<feature type="domain" description="C2" evidence="1">
    <location>
        <begin position="134"/>
        <end position="268"/>
    </location>
</feature>
<dbReference type="PANTHER" id="PTHR10857:SF106">
    <property type="entry name" value="C2 DOMAIN-CONTAINING PROTEIN"/>
    <property type="match status" value="1"/>
</dbReference>
<dbReference type="GO" id="GO:0005544">
    <property type="term" value="F:calcium-dependent phospholipid binding"/>
    <property type="evidence" value="ECO:0007669"/>
    <property type="project" value="InterPro"/>
</dbReference>
<organism evidence="2">
    <name type="scientific">Craspedostauros australis</name>
    <dbReference type="NCBI Taxonomy" id="1486917"/>
    <lineage>
        <taxon>Eukaryota</taxon>
        <taxon>Sar</taxon>
        <taxon>Stramenopiles</taxon>
        <taxon>Ochrophyta</taxon>
        <taxon>Bacillariophyta</taxon>
        <taxon>Bacillariophyceae</taxon>
        <taxon>Bacillariophycidae</taxon>
        <taxon>Naviculales</taxon>
        <taxon>Naviculaceae</taxon>
        <taxon>Craspedostauros</taxon>
    </lineage>
</organism>
<dbReference type="Gene3D" id="2.60.40.150">
    <property type="entry name" value="C2 domain"/>
    <property type="match status" value="2"/>
</dbReference>
<dbReference type="GO" id="GO:0005886">
    <property type="term" value="C:plasma membrane"/>
    <property type="evidence" value="ECO:0007669"/>
    <property type="project" value="TreeGrafter"/>
</dbReference>
<dbReference type="PROSITE" id="PS50004">
    <property type="entry name" value="C2"/>
    <property type="match status" value="2"/>
</dbReference>
<sequence length="315" mass="35341">MAKHKRKSSKGKGKAKRDSGITLQRFQISLFAENLPKTSWFSKPSPYAKVEVIGGPQDGTLLGQTEAISKTVSPDWCEILFVETAPEINMPLRVTVWDQRGDDSLDPILMATAEFEATSVYQSQGKNSTEDIGKRGKLHIHIEESFVGDLRGKMKLQLRGLDMKNVEPGPFGLGRSDPFFEIAKKNADHHIAQVNWNVVYRSEHIDNNLNPYWDPTVIDLEKLCFGREDWPLKVSVYDHNEDGNHVLIGAFETNIPHLQSRISIKGNADRDQAILLAQEVKRNKTYGLLCVIKAELIAEGDIEHPRVVASSVMRG</sequence>
<dbReference type="InterPro" id="IPR000008">
    <property type="entry name" value="C2_dom"/>
</dbReference>
<dbReference type="CDD" id="cd04047">
    <property type="entry name" value="C2B_Copine"/>
    <property type="match status" value="1"/>
</dbReference>
<dbReference type="PANTHER" id="PTHR10857">
    <property type="entry name" value="COPINE"/>
    <property type="match status" value="1"/>
</dbReference>
<dbReference type="GO" id="GO:0071277">
    <property type="term" value="P:cellular response to calcium ion"/>
    <property type="evidence" value="ECO:0007669"/>
    <property type="project" value="TreeGrafter"/>
</dbReference>
<evidence type="ECO:0000259" key="1">
    <source>
        <dbReference type="PROSITE" id="PS50004"/>
    </source>
</evidence>
<dbReference type="SMART" id="SM00239">
    <property type="entry name" value="C2"/>
    <property type="match status" value="2"/>
</dbReference>
<dbReference type="EMBL" id="HBEF01004563">
    <property type="protein sequence ID" value="CAD8330734.1"/>
    <property type="molecule type" value="Transcribed_RNA"/>
</dbReference>
<name>A0A7R9WQI6_9STRA</name>
<accession>A0A7R9WQI6</accession>
<reference evidence="2" key="1">
    <citation type="submission" date="2021-01" db="EMBL/GenBank/DDBJ databases">
        <authorList>
            <person name="Corre E."/>
            <person name="Pelletier E."/>
            <person name="Niang G."/>
            <person name="Scheremetjew M."/>
            <person name="Finn R."/>
            <person name="Kale V."/>
            <person name="Holt S."/>
            <person name="Cochrane G."/>
            <person name="Meng A."/>
            <person name="Brown T."/>
            <person name="Cohen L."/>
        </authorList>
    </citation>
    <scope>NUCLEOTIDE SEQUENCE</scope>
    <source>
        <strain evidence="2">CCMP3328</strain>
    </source>
</reference>
<feature type="domain" description="C2" evidence="1">
    <location>
        <begin position="6"/>
        <end position="130"/>
    </location>
</feature>
<dbReference type="InterPro" id="IPR035892">
    <property type="entry name" value="C2_domain_sf"/>
</dbReference>
<gene>
    <name evidence="2" type="ORF">CAUS1442_LOCUS2832</name>
</gene>
<evidence type="ECO:0000313" key="2">
    <source>
        <dbReference type="EMBL" id="CAD8330734.1"/>
    </source>
</evidence>
<dbReference type="SUPFAM" id="SSF49562">
    <property type="entry name" value="C2 domain (Calcium/lipid-binding domain, CaLB)"/>
    <property type="match status" value="2"/>
</dbReference>
<dbReference type="Pfam" id="PF00168">
    <property type="entry name" value="C2"/>
    <property type="match status" value="2"/>
</dbReference>
<proteinExistence type="predicted"/>
<protein>
    <recommendedName>
        <fullName evidence="1">C2 domain-containing protein</fullName>
    </recommendedName>
</protein>
<dbReference type="CDD" id="cd00030">
    <property type="entry name" value="C2"/>
    <property type="match status" value="1"/>
</dbReference>
<dbReference type="InterPro" id="IPR037768">
    <property type="entry name" value="C2B_Copine"/>
</dbReference>
<dbReference type="AlphaFoldDB" id="A0A7R9WQI6"/>